<gene>
    <name evidence="2" type="ORF">NDU88_011491</name>
</gene>
<evidence type="ECO:0000256" key="1">
    <source>
        <dbReference type="SAM" id="MobiDB-lite"/>
    </source>
</evidence>
<reference evidence="2" key="1">
    <citation type="journal article" date="2022" name="bioRxiv">
        <title>Sequencing and chromosome-scale assembly of the giantPleurodeles waltlgenome.</title>
        <authorList>
            <person name="Brown T."/>
            <person name="Elewa A."/>
            <person name="Iarovenko S."/>
            <person name="Subramanian E."/>
            <person name="Araus A.J."/>
            <person name="Petzold A."/>
            <person name="Susuki M."/>
            <person name="Suzuki K.-i.T."/>
            <person name="Hayashi T."/>
            <person name="Toyoda A."/>
            <person name="Oliveira C."/>
            <person name="Osipova E."/>
            <person name="Leigh N.D."/>
            <person name="Simon A."/>
            <person name="Yun M.H."/>
        </authorList>
    </citation>
    <scope>NUCLEOTIDE SEQUENCE</scope>
    <source>
        <strain evidence="2">20211129_DDA</strain>
        <tissue evidence="2">Liver</tissue>
    </source>
</reference>
<feature type="region of interest" description="Disordered" evidence="1">
    <location>
        <begin position="1"/>
        <end position="83"/>
    </location>
</feature>
<sequence>MGAAPDAWDSDFRVPGIEDGDNGLGRTEESSEATASRGVNRAPGDAESVTEEAKIEKPELLNGGRRPEEKTSPQETSTFRHIPGGAWLYKVRSLFKGQASPYKQGTGEERAGREEEVGKRG</sequence>
<evidence type="ECO:0000313" key="2">
    <source>
        <dbReference type="EMBL" id="KAJ1133194.1"/>
    </source>
</evidence>
<evidence type="ECO:0000313" key="3">
    <source>
        <dbReference type="Proteomes" id="UP001066276"/>
    </source>
</evidence>
<dbReference type="Proteomes" id="UP001066276">
    <property type="component" value="Chromosome 7"/>
</dbReference>
<dbReference type="AlphaFoldDB" id="A0AAV7Q105"/>
<name>A0AAV7Q105_PLEWA</name>
<comment type="caution">
    <text evidence="2">The sequence shown here is derived from an EMBL/GenBank/DDBJ whole genome shotgun (WGS) entry which is preliminary data.</text>
</comment>
<feature type="compositionally biased region" description="Basic and acidic residues" evidence="1">
    <location>
        <begin position="106"/>
        <end position="121"/>
    </location>
</feature>
<protein>
    <submittedName>
        <fullName evidence="2">Uncharacterized protein</fullName>
    </submittedName>
</protein>
<dbReference type="EMBL" id="JANPWB010000011">
    <property type="protein sequence ID" value="KAJ1133194.1"/>
    <property type="molecule type" value="Genomic_DNA"/>
</dbReference>
<keyword evidence="3" id="KW-1185">Reference proteome</keyword>
<organism evidence="2 3">
    <name type="scientific">Pleurodeles waltl</name>
    <name type="common">Iberian ribbed newt</name>
    <dbReference type="NCBI Taxonomy" id="8319"/>
    <lineage>
        <taxon>Eukaryota</taxon>
        <taxon>Metazoa</taxon>
        <taxon>Chordata</taxon>
        <taxon>Craniata</taxon>
        <taxon>Vertebrata</taxon>
        <taxon>Euteleostomi</taxon>
        <taxon>Amphibia</taxon>
        <taxon>Batrachia</taxon>
        <taxon>Caudata</taxon>
        <taxon>Salamandroidea</taxon>
        <taxon>Salamandridae</taxon>
        <taxon>Pleurodelinae</taxon>
        <taxon>Pleurodeles</taxon>
    </lineage>
</organism>
<feature type="region of interest" description="Disordered" evidence="1">
    <location>
        <begin position="98"/>
        <end position="121"/>
    </location>
</feature>
<feature type="compositionally biased region" description="Basic and acidic residues" evidence="1">
    <location>
        <begin position="51"/>
        <end position="72"/>
    </location>
</feature>
<proteinExistence type="predicted"/>
<accession>A0AAV7Q105</accession>